<accession>A0A1C0AAK9</accession>
<dbReference type="EMBL" id="LWDV01000008">
    <property type="protein sequence ID" value="OCL27322.1"/>
    <property type="molecule type" value="Genomic_DNA"/>
</dbReference>
<reference evidence="5" key="1">
    <citation type="submission" date="2016-07" db="EMBL/GenBank/DDBJ databases">
        <authorList>
            <person name="Florea S."/>
            <person name="Webb J.S."/>
            <person name="Jaromczyk J."/>
            <person name="Schardl C.L."/>
        </authorList>
    </citation>
    <scope>NUCLEOTIDE SEQUENCE [LARGE SCALE GENOMIC DNA]</scope>
    <source>
        <strain evidence="5">Z6</strain>
    </source>
</reference>
<evidence type="ECO:0000256" key="1">
    <source>
        <dbReference type="ARBA" id="ARBA00022723"/>
    </source>
</evidence>
<dbReference type="Proteomes" id="UP000093514">
    <property type="component" value="Unassembled WGS sequence"/>
</dbReference>
<dbReference type="OrthoDB" id="9757546at2"/>
<protein>
    <submittedName>
        <fullName evidence="4">Copper oxidase</fullName>
    </submittedName>
</protein>
<dbReference type="Gene3D" id="2.60.40.420">
    <property type="entry name" value="Cupredoxins - blue copper proteins"/>
    <property type="match status" value="4"/>
</dbReference>
<comment type="caution">
    <text evidence="4">The sequence shown here is derived from an EMBL/GenBank/DDBJ whole genome shotgun (WGS) entry which is preliminary data.</text>
</comment>
<gene>
    <name evidence="4" type="ORF">U472_07630</name>
</gene>
<dbReference type="AlphaFoldDB" id="A0A1C0AAK9"/>
<proteinExistence type="predicted"/>
<sequence>MLRKYSVVAIQIPIVYNKFGDHDPNGMLYVLEEKEEQIIALVNEFGLIPIDLVEPLILRANQGDKVEIKFTNKLDFPASMNLKGLDYDVKTSDGAFVGRNPNTTVPPTKSIIYEFEANTQGAFQFSDLANPLSSELGSNLHGLFGGFIVEPPGSTWTDPQTGKPVESGAIVDIHNPFLPDFREAVIVFHDEPAIKAKDGNPPLDPITGLPQSTHAINYRAEPMRNRKRLIEEGEVCEGCIGEEVHHDSWAFGDPATPIPRAYISDPMRFHVIHGGVKETHIFHLHVHQWLSEINDPHSELNDSREISPQQTITFDVLYGAGSLHGAYGDSIYHCHLYPHFGEGMWGIFRTHDVLENGEGRFYPDGRPIQPLIPLPDRPLPPEPTPERPGFPLFIPGEVGQLSPLPPLGFNRDFEPTQLEANAFDKNPVPGAPFVNPCPEDVPVRRYDIVAMEIPIIYNDAKWFDPQGRLYVLAEDEEDIRAGIKEPEPLFIRSNAGECIEIHLTNKLPETIGGNAFQTLEETPFCGAHVHFVKFDVIAADGANVGWNYLSCVAHGETGIYRWFADTELKTVFFHDHLFAQSHQHHGVFASLLVEAEGSNFKNSFTGEPLTAGTEATIENPFIPDFREYCLAVHDFVPLFDGDGNPLNPPNVPGSLDDFGVMAFNYRNEPFQIRGGDPAYVFSSWVHGDPATPVFQGYKGDPARIRLIDGAFEESHAINIHREYWHRDRRNLNSSLTQAQHIGISEAFNFEFSLEGGSHNEDFDLMYNSAGLDDLWLGCWGLIRVRGRRVPFLKPLSDRDPLEERTLPLPEKTGTPPPKAINTTNPHPENTPIRKYHIAAIQHPIIYNQYNDHDPFGMVFVPVDKINEIYTVDYNPKPLIIRGNIGDCIEVTLTNMMPETIEDHPHPEVAVEEEWPYSPRVSLHPQLVDYEILNSDGATIGFNPDQTVGPGESITYRWYLSKPVGTTNLVDYGDIRNHRHHGLFGALIVEAEGSNYRDSSTGKFTPFKEQVDIINPFIPNFRELVIIQHDGVFLVDKNNELLPKFFFNPPDSKKTEEFDEEDQGMKAFNLRSEPFFNRLKNDQDVNEVFSSLVHGDPSTPIFNLYPKDPATVRLLMPADKSRAHSFFIHNHLYKHQAEDNFTNIIGIQGEITIGRELDKKLLYGAGGFLNPSGDFMYSSGLIRWDIELGMWGIIRVHSSINRDLLTLTD</sequence>
<dbReference type="Pfam" id="PF07732">
    <property type="entry name" value="Cu-oxidase_3"/>
    <property type="match status" value="1"/>
</dbReference>
<feature type="region of interest" description="Disordered" evidence="2">
    <location>
        <begin position="800"/>
        <end position="828"/>
    </location>
</feature>
<dbReference type="RefSeq" id="WP_068717085.1">
    <property type="nucleotide sequence ID" value="NZ_LWDV01000008.1"/>
</dbReference>
<dbReference type="PROSITE" id="PS00080">
    <property type="entry name" value="MULTICOPPER_OXIDASE2"/>
    <property type="match status" value="1"/>
</dbReference>
<dbReference type="InterPro" id="IPR011707">
    <property type="entry name" value="Cu-oxidase-like_N"/>
</dbReference>
<organism evidence="4 5">
    <name type="scientific">Orenia metallireducens</name>
    <dbReference type="NCBI Taxonomy" id="1413210"/>
    <lineage>
        <taxon>Bacteria</taxon>
        <taxon>Bacillati</taxon>
        <taxon>Bacillota</taxon>
        <taxon>Clostridia</taxon>
        <taxon>Halanaerobiales</taxon>
        <taxon>Halobacteroidaceae</taxon>
        <taxon>Orenia</taxon>
    </lineage>
</organism>
<evidence type="ECO:0000259" key="3">
    <source>
        <dbReference type="Pfam" id="PF07732"/>
    </source>
</evidence>
<keyword evidence="1" id="KW-0479">Metal-binding</keyword>
<keyword evidence="5" id="KW-1185">Reference proteome</keyword>
<name>A0A1C0AAK9_9FIRM</name>
<evidence type="ECO:0000313" key="4">
    <source>
        <dbReference type="EMBL" id="OCL27322.1"/>
    </source>
</evidence>
<evidence type="ECO:0000256" key="2">
    <source>
        <dbReference type="SAM" id="MobiDB-lite"/>
    </source>
</evidence>
<evidence type="ECO:0000313" key="5">
    <source>
        <dbReference type="Proteomes" id="UP000093514"/>
    </source>
</evidence>
<dbReference type="SUPFAM" id="SSF49503">
    <property type="entry name" value="Cupredoxins"/>
    <property type="match status" value="4"/>
</dbReference>
<dbReference type="InterPro" id="IPR008972">
    <property type="entry name" value="Cupredoxin"/>
</dbReference>
<dbReference type="GO" id="GO:0005507">
    <property type="term" value="F:copper ion binding"/>
    <property type="evidence" value="ECO:0007669"/>
    <property type="project" value="InterPro"/>
</dbReference>
<feature type="domain" description="Plastocyanin-like" evidence="3">
    <location>
        <begin position="58"/>
        <end position="152"/>
    </location>
</feature>
<reference evidence="4 5" key="2">
    <citation type="submission" date="2016-08" db="EMBL/GenBank/DDBJ databases">
        <title>Orenia metallireducens sp. nov. strain Z6, a Novel Metal-reducing Firmicute from the Deep Subsurface.</title>
        <authorList>
            <person name="Maxim B.I."/>
            <person name="Kenneth K."/>
            <person name="Flynn T.M."/>
            <person name="Oloughlin E.J."/>
            <person name="Locke R.A."/>
            <person name="Weber J.R."/>
            <person name="Egan S.M."/>
            <person name="Mackie R.I."/>
            <person name="Cann I.K."/>
        </authorList>
    </citation>
    <scope>NUCLEOTIDE SEQUENCE [LARGE SCALE GENOMIC DNA]</scope>
    <source>
        <strain evidence="4 5">Z6</strain>
    </source>
</reference>
<dbReference type="InterPro" id="IPR002355">
    <property type="entry name" value="Cu_oxidase_Cu_BS"/>
</dbReference>